<accession>A0ABQ9E948</accession>
<dbReference type="InterPro" id="IPR008979">
    <property type="entry name" value="Galactose-bd-like_sf"/>
</dbReference>
<evidence type="ECO:0000313" key="3">
    <source>
        <dbReference type="Proteomes" id="UP001217089"/>
    </source>
</evidence>
<dbReference type="Proteomes" id="UP001217089">
    <property type="component" value="Unassembled WGS sequence"/>
</dbReference>
<organism evidence="2 3">
    <name type="scientific">Tegillarca granosa</name>
    <name type="common">Malaysian cockle</name>
    <name type="synonym">Anadara granosa</name>
    <dbReference type="NCBI Taxonomy" id="220873"/>
    <lineage>
        <taxon>Eukaryota</taxon>
        <taxon>Metazoa</taxon>
        <taxon>Spiralia</taxon>
        <taxon>Lophotrochozoa</taxon>
        <taxon>Mollusca</taxon>
        <taxon>Bivalvia</taxon>
        <taxon>Autobranchia</taxon>
        <taxon>Pteriomorphia</taxon>
        <taxon>Arcoida</taxon>
        <taxon>Arcoidea</taxon>
        <taxon>Arcidae</taxon>
        <taxon>Tegillarca</taxon>
    </lineage>
</organism>
<evidence type="ECO:0000313" key="2">
    <source>
        <dbReference type="EMBL" id="KAJ8301685.1"/>
    </source>
</evidence>
<sequence length="698" mass="82099">MVTTMGKSRAEIQRSYRERQKLKEGKKYLEKESERVKKYYKPPTELTPQALKKRRARIRKCMERRRKEMNEKEKRNHDSMELVIENSVLPQINLEDESGPCDSTTPSTSRENCLLLSSIKETSIRKSRKAFERKQLSQKVLTFFEREDNSSCLQGKRDTKKYEDGTKQVRVLNDYMYNLHLKFKSENPEDKIGLSTFSSYRPKYIKLVHFSSRKTCLCQRHQNMALKVKALNSVGIITTYHPDTLIKQHSDVEILRKIRDYTGNNIKYSEWKRKDVEQKVPKTECDEANEELMKMSPKPVKGTMEVHSVFRLGNGKIAVRNVSWYCQNCFSNGHFHPTRQGWTVHNLVSDDNFNESVKPVIENHTAKYAINSYVAAIYNAKWYIGKILEYNSKDNEYNISFMRENVSKVRYRYKWSSHPAVKYAILRFDCVAQKKKAGNSYTSARPILKPWYQIDLQEFHEVHAVVVHRYKYQPETSLNSVVTLILDFCCNMVPVLVCVWCDVCVWFPINFRAVGTYVSKDPWDFINTGAIRCDDIRYPRKAFVFRFQCKRPLIGQFVTIRNFDFTDELQNRYFYLSFREFIVLGKPTMCGRPLGMITGDIRDFQLESSTKSIDYLPELGTLYRIGNGWCANNNDPEPWFMVKIHSLNSKSGWTDNKEIRFIKSFTVSYGMNLSTLEEYKEISDGIKVKHFMFFYDNL</sequence>
<comment type="caution">
    <text evidence="2">The sequence shown here is derived from an EMBL/GenBank/DDBJ whole genome shotgun (WGS) entry which is preliminary data.</text>
</comment>
<feature type="compositionally biased region" description="Basic and acidic residues" evidence="1">
    <location>
        <begin position="8"/>
        <end position="23"/>
    </location>
</feature>
<proteinExistence type="predicted"/>
<reference evidence="2 3" key="1">
    <citation type="submission" date="2022-12" db="EMBL/GenBank/DDBJ databases">
        <title>Chromosome-level genome of Tegillarca granosa.</title>
        <authorList>
            <person name="Kim J."/>
        </authorList>
    </citation>
    <scope>NUCLEOTIDE SEQUENCE [LARGE SCALE GENOMIC DNA]</scope>
    <source>
        <strain evidence="2">Teg-2019</strain>
        <tissue evidence="2">Adductor muscle</tissue>
    </source>
</reference>
<gene>
    <name evidence="2" type="ORF">KUTeg_020672</name>
</gene>
<protein>
    <submittedName>
        <fullName evidence="2">Uncharacterized protein</fullName>
    </submittedName>
</protein>
<name>A0ABQ9E948_TEGGR</name>
<dbReference type="EMBL" id="JARBDR010000918">
    <property type="protein sequence ID" value="KAJ8301685.1"/>
    <property type="molecule type" value="Genomic_DNA"/>
</dbReference>
<dbReference type="Gene3D" id="2.60.120.260">
    <property type="entry name" value="Galactose-binding domain-like"/>
    <property type="match status" value="2"/>
</dbReference>
<evidence type="ECO:0000256" key="1">
    <source>
        <dbReference type="SAM" id="MobiDB-lite"/>
    </source>
</evidence>
<keyword evidence="3" id="KW-1185">Reference proteome</keyword>
<feature type="region of interest" description="Disordered" evidence="1">
    <location>
        <begin position="1"/>
        <end position="23"/>
    </location>
</feature>
<dbReference type="SUPFAM" id="SSF49785">
    <property type="entry name" value="Galactose-binding domain-like"/>
    <property type="match status" value="1"/>
</dbReference>